<evidence type="ECO:0000313" key="10">
    <source>
        <dbReference type="Proteomes" id="UP000242146"/>
    </source>
</evidence>
<dbReference type="GO" id="GO:0031965">
    <property type="term" value="C:nuclear membrane"/>
    <property type="evidence" value="ECO:0007669"/>
    <property type="project" value="UniProtKB-SubCell"/>
</dbReference>
<dbReference type="GO" id="GO:0017056">
    <property type="term" value="F:structural constituent of nuclear pore"/>
    <property type="evidence" value="ECO:0007669"/>
    <property type="project" value="UniProtKB-UniRule"/>
</dbReference>
<evidence type="ECO:0000313" key="9">
    <source>
        <dbReference type="EMBL" id="ORX49494.1"/>
    </source>
</evidence>
<dbReference type="GO" id="GO:0031080">
    <property type="term" value="C:nuclear pore outer ring"/>
    <property type="evidence" value="ECO:0007669"/>
    <property type="project" value="TreeGrafter"/>
</dbReference>
<evidence type="ECO:0000256" key="4">
    <source>
        <dbReference type="ARBA" id="ARBA00023010"/>
    </source>
</evidence>
<dbReference type="AlphaFoldDB" id="A0A1X2GAV9"/>
<dbReference type="OrthoDB" id="3098at2759"/>
<comment type="subunit">
    <text evidence="7">Part of the nuclear pore complex (NPC).</text>
</comment>
<dbReference type="Proteomes" id="UP000242146">
    <property type="component" value="Unassembled WGS sequence"/>
</dbReference>
<keyword evidence="5 7" id="KW-0906">Nuclear pore complex</keyword>
<name>A0A1X2GAV9_9FUNG</name>
<dbReference type="STRING" id="101127.A0A1X2GAV9"/>
<dbReference type="Gene3D" id="1.20.190.50">
    <property type="match status" value="1"/>
</dbReference>
<evidence type="ECO:0000256" key="8">
    <source>
        <dbReference type="SAM" id="MobiDB-lite"/>
    </source>
</evidence>
<evidence type="ECO:0000256" key="6">
    <source>
        <dbReference type="ARBA" id="ARBA00023242"/>
    </source>
</evidence>
<keyword evidence="7" id="KW-0472">Membrane</keyword>
<keyword evidence="2" id="KW-0509">mRNA transport</keyword>
<dbReference type="GO" id="GO:0006406">
    <property type="term" value="P:mRNA export from nucleus"/>
    <property type="evidence" value="ECO:0007669"/>
    <property type="project" value="TreeGrafter"/>
</dbReference>
<keyword evidence="3" id="KW-0653">Protein transport</keyword>
<comment type="function">
    <text evidence="7">Functions as a component of the nuclear pore complex (NPC).</text>
</comment>
<reference evidence="9 10" key="1">
    <citation type="submission" date="2016-07" db="EMBL/GenBank/DDBJ databases">
        <title>Pervasive Adenine N6-methylation of Active Genes in Fungi.</title>
        <authorList>
            <consortium name="DOE Joint Genome Institute"/>
            <person name="Mondo S.J."/>
            <person name="Dannebaum R.O."/>
            <person name="Kuo R.C."/>
            <person name="Labutti K."/>
            <person name="Haridas S."/>
            <person name="Kuo A."/>
            <person name="Salamov A."/>
            <person name="Ahrendt S.R."/>
            <person name="Lipzen A."/>
            <person name="Sullivan W."/>
            <person name="Andreopoulos W.B."/>
            <person name="Clum A."/>
            <person name="Lindquist E."/>
            <person name="Daum C."/>
            <person name="Ramamoorthy G.K."/>
            <person name="Gryganskyi A."/>
            <person name="Culley D."/>
            <person name="Magnuson J.K."/>
            <person name="James T.Y."/>
            <person name="O'Malley M.A."/>
            <person name="Stajich J.E."/>
            <person name="Spatafora J.W."/>
            <person name="Visel A."/>
            <person name="Grigoriev I.V."/>
        </authorList>
    </citation>
    <scope>NUCLEOTIDE SEQUENCE [LARGE SCALE GENOMIC DNA]</scope>
    <source>
        <strain evidence="9 10">NRRL 3301</strain>
    </source>
</reference>
<dbReference type="Pfam" id="PF04121">
    <property type="entry name" value="Nup84_Nup100"/>
    <property type="match status" value="2"/>
</dbReference>
<dbReference type="Gene3D" id="1.10.3450.20">
    <property type="match status" value="1"/>
</dbReference>
<protein>
    <recommendedName>
        <fullName evidence="7">Nuclear pore complex protein</fullName>
    </recommendedName>
</protein>
<sequence length="568" mass="65554">MLRKKKDGSARYQAILDWATPAAAKKQIKPKIPPPSSTSSKKTDGYSFDLDSDEERDDTMSEEWHQRELHHERIFHYLRKNNWDALTDYVAKKEQPWRALLFKSYVQKCKKIAENGTCLEEDMKKTWSLACERLVADASLGEYGKAVYGLMMGDVNYVLPVCDSWESVVWAYYHTEMHGNTTRSLEECLAVAKEKDMSVAQSDPTLAFSHDIQTLALIGRLDLLCHDPDYLQKYTWNDKQERQLLRRFLALVVIYARTCLALDTERHSAGDALVADYADLFRQASFQPAFVALYASFLRHDKQIEYFAQFLFDFDGDEEETRILVDLGYQHQLDMPNVLRRVFKKTMGPQATEGEDQVARYQQGLSWLLMEDQLLGDVIKTSNKLIRQLLQQDAFDLVDKVLAMLTTLADTDLPSYPGGNEHLGHIRLAQSHRLYTSWEPLLQQEPTPINEQDLDGYKRLSQWKSSLSAKTDQLEQVLLSFLRSPWLPTTDPAAKDYQAIHCLRTKYRPSLFLQLHHILYETRSLASDYDEKCALLINLLANSKYQLYQDLVDTGRLSECLSILCKNK</sequence>
<evidence type="ECO:0000256" key="3">
    <source>
        <dbReference type="ARBA" id="ARBA00022927"/>
    </source>
</evidence>
<comment type="caution">
    <text evidence="9">The sequence shown here is derived from an EMBL/GenBank/DDBJ whole genome shotgun (WGS) entry which is preliminary data.</text>
</comment>
<dbReference type="PANTHER" id="PTHR13003:SF2">
    <property type="entry name" value="NUCLEAR PORE COMPLEX PROTEIN NUP107"/>
    <property type="match status" value="1"/>
</dbReference>
<evidence type="ECO:0000256" key="1">
    <source>
        <dbReference type="ARBA" id="ARBA00022448"/>
    </source>
</evidence>
<gene>
    <name evidence="9" type="ORF">DM01DRAFT_1338168</name>
</gene>
<dbReference type="GO" id="GO:0006606">
    <property type="term" value="P:protein import into nucleus"/>
    <property type="evidence" value="ECO:0007669"/>
    <property type="project" value="TreeGrafter"/>
</dbReference>
<accession>A0A1X2GAV9</accession>
<comment type="similarity">
    <text evidence="7">Belongs to the nucleoporin Nup84/Nup107 family.</text>
</comment>
<organism evidence="9 10">
    <name type="scientific">Hesseltinella vesiculosa</name>
    <dbReference type="NCBI Taxonomy" id="101127"/>
    <lineage>
        <taxon>Eukaryota</taxon>
        <taxon>Fungi</taxon>
        <taxon>Fungi incertae sedis</taxon>
        <taxon>Mucoromycota</taxon>
        <taxon>Mucoromycotina</taxon>
        <taxon>Mucoromycetes</taxon>
        <taxon>Mucorales</taxon>
        <taxon>Cunninghamellaceae</taxon>
        <taxon>Hesseltinella</taxon>
    </lineage>
</organism>
<proteinExistence type="inferred from homology"/>
<feature type="region of interest" description="Disordered" evidence="8">
    <location>
        <begin position="23"/>
        <end position="61"/>
    </location>
</feature>
<evidence type="ECO:0000256" key="7">
    <source>
        <dbReference type="RuleBase" id="RU365072"/>
    </source>
</evidence>
<dbReference type="PANTHER" id="PTHR13003">
    <property type="entry name" value="NUP107-RELATED"/>
    <property type="match status" value="1"/>
</dbReference>
<keyword evidence="10" id="KW-1185">Reference proteome</keyword>
<dbReference type="EMBL" id="MCGT01000026">
    <property type="protein sequence ID" value="ORX49494.1"/>
    <property type="molecule type" value="Genomic_DNA"/>
</dbReference>
<keyword evidence="1 7" id="KW-0813">Transport</keyword>
<evidence type="ECO:0000256" key="2">
    <source>
        <dbReference type="ARBA" id="ARBA00022816"/>
    </source>
</evidence>
<keyword evidence="6 7" id="KW-0539">Nucleus</keyword>
<keyword evidence="4 7" id="KW-0811">Translocation</keyword>
<comment type="subcellular location">
    <subcellularLocation>
        <location evidence="7">Nucleus</location>
        <location evidence="7">Nuclear pore complex</location>
    </subcellularLocation>
    <subcellularLocation>
        <location evidence="7">Nucleus membrane</location>
    </subcellularLocation>
</comment>
<dbReference type="GO" id="GO:0000973">
    <property type="term" value="P:post-transcriptional tethering of RNA polymerase II gene DNA at nuclear periphery"/>
    <property type="evidence" value="ECO:0007669"/>
    <property type="project" value="TreeGrafter"/>
</dbReference>
<dbReference type="InterPro" id="IPR007252">
    <property type="entry name" value="Nup84/Nup107"/>
</dbReference>
<evidence type="ECO:0000256" key="5">
    <source>
        <dbReference type="ARBA" id="ARBA00023132"/>
    </source>
</evidence>